<dbReference type="GO" id="GO:0016787">
    <property type="term" value="F:hydrolase activity"/>
    <property type="evidence" value="ECO:0007669"/>
    <property type="project" value="UniProtKB-KW"/>
</dbReference>
<dbReference type="Gene3D" id="3.40.50.10810">
    <property type="entry name" value="Tandem AAA-ATPase domain"/>
    <property type="match status" value="1"/>
</dbReference>
<evidence type="ECO:0000313" key="6">
    <source>
        <dbReference type="Proteomes" id="UP001058974"/>
    </source>
</evidence>
<evidence type="ECO:0000256" key="2">
    <source>
        <dbReference type="ARBA" id="ARBA00022801"/>
    </source>
</evidence>
<evidence type="ECO:0000259" key="4">
    <source>
        <dbReference type="Pfam" id="PF00176"/>
    </source>
</evidence>
<organism evidence="5 6">
    <name type="scientific">Pisum sativum</name>
    <name type="common">Garden pea</name>
    <name type="synonym">Lathyrus oleraceus</name>
    <dbReference type="NCBI Taxonomy" id="3888"/>
    <lineage>
        <taxon>Eukaryota</taxon>
        <taxon>Viridiplantae</taxon>
        <taxon>Streptophyta</taxon>
        <taxon>Embryophyta</taxon>
        <taxon>Tracheophyta</taxon>
        <taxon>Spermatophyta</taxon>
        <taxon>Magnoliopsida</taxon>
        <taxon>eudicotyledons</taxon>
        <taxon>Gunneridae</taxon>
        <taxon>Pentapetalae</taxon>
        <taxon>rosids</taxon>
        <taxon>fabids</taxon>
        <taxon>Fabales</taxon>
        <taxon>Fabaceae</taxon>
        <taxon>Papilionoideae</taxon>
        <taxon>50 kb inversion clade</taxon>
        <taxon>NPAAA clade</taxon>
        <taxon>Hologalegina</taxon>
        <taxon>IRL clade</taxon>
        <taxon>Fabeae</taxon>
        <taxon>Lathyrus</taxon>
    </lineage>
</organism>
<dbReference type="Gramene" id="Psat05G0439800-T1">
    <property type="protein sequence ID" value="KAI5408534.1"/>
    <property type="gene ID" value="KIW84_054398"/>
</dbReference>
<dbReference type="InterPro" id="IPR038718">
    <property type="entry name" value="SNF2-like_sf"/>
</dbReference>
<keyword evidence="5" id="KW-0347">Helicase</keyword>
<dbReference type="EMBL" id="JAMSHJ010000005">
    <property type="protein sequence ID" value="KAI5408534.1"/>
    <property type="molecule type" value="Genomic_DNA"/>
</dbReference>
<name>A0A9D5AI92_PEA</name>
<evidence type="ECO:0000256" key="3">
    <source>
        <dbReference type="ARBA" id="ARBA00022840"/>
    </source>
</evidence>
<evidence type="ECO:0000313" key="5">
    <source>
        <dbReference type="EMBL" id="KAI5408534.1"/>
    </source>
</evidence>
<accession>A0A9D5AI92</accession>
<dbReference type="GO" id="GO:0004386">
    <property type="term" value="F:helicase activity"/>
    <property type="evidence" value="ECO:0007669"/>
    <property type="project" value="UniProtKB-KW"/>
</dbReference>
<comment type="caution">
    <text evidence="5">The sequence shown here is derived from an EMBL/GenBank/DDBJ whole genome shotgun (WGS) entry which is preliminary data.</text>
</comment>
<dbReference type="InterPro" id="IPR000330">
    <property type="entry name" value="SNF2_N"/>
</dbReference>
<dbReference type="GO" id="GO:0006281">
    <property type="term" value="P:DNA repair"/>
    <property type="evidence" value="ECO:0007669"/>
    <property type="project" value="TreeGrafter"/>
</dbReference>
<feature type="domain" description="SNF2 N-terminal" evidence="4">
    <location>
        <begin position="2"/>
        <end position="130"/>
    </location>
</feature>
<evidence type="ECO:0000256" key="1">
    <source>
        <dbReference type="ARBA" id="ARBA00022741"/>
    </source>
</evidence>
<dbReference type="Pfam" id="PF00176">
    <property type="entry name" value="SNF2-rel_dom"/>
    <property type="match status" value="1"/>
</dbReference>
<keyword evidence="6" id="KW-1185">Reference proteome</keyword>
<gene>
    <name evidence="5" type="ORF">KIW84_054398</name>
</gene>
<dbReference type="PANTHER" id="PTHR45626:SF16">
    <property type="entry name" value="ATP-DEPENDENT HELICASE ULS1"/>
    <property type="match status" value="1"/>
</dbReference>
<dbReference type="GO" id="GO:0005524">
    <property type="term" value="F:ATP binding"/>
    <property type="evidence" value="ECO:0007669"/>
    <property type="project" value="UniProtKB-KW"/>
</dbReference>
<dbReference type="SUPFAM" id="SSF52540">
    <property type="entry name" value="P-loop containing nucleoside triphosphate hydrolases"/>
    <property type="match status" value="1"/>
</dbReference>
<protein>
    <submittedName>
        <fullName evidence="5">Helicase-like transcription factor chr28</fullName>
    </submittedName>
</protein>
<dbReference type="InterPro" id="IPR050628">
    <property type="entry name" value="SNF2_RAD54_helicase_TF"/>
</dbReference>
<dbReference type="GO" id="GO:0008094">
    <property type="term" value="F:ATP-dependent activity, acting on DNA"/>
    <property type="evidence" value="ECO:0007669"/>
    <property type="project" value="TreeGrafter"/>
</dbReference>
<proteinExistence type="predicted"/>
<dbReference type="GO" id="GO:0005634">
    <property type="term" value="C:nucleus"/>
    <property type="evidence" value="ECO:0007669"/>
    <property type="project" value="TreeGrafter"/>
</dbReference>
<sequence>MEEAQSIKNHRIQVARACWGLRAKCRWCVSGTPIQNSIDDFYSYFRFLKYDPYAVNTSFCSTIKITIRRSLSKGYRNMQTTLEAIMLHRTKGSLLDGEPIISLPPKSVELKRVKFSQEERDFYSKLEADSRAQFQEYVDAGSSLDHSDDLDDDFGDFKDASPETTLTQESAQNTSLNYPTEVTENGLQTASRILICKYVL</sequence>
<keyword evidence="2" id="KW-0378">Hydrolase</keyword>
<dbReference type="AlphaFoldDB" id="A0A9D5AI92"/>
<reference evidence="5 6" key="1">
    <citation type="journal article" date="2022" name="Nat. Genet.">
        <title>Improved pea reference genome and pan-genome highlight genomic features and evolutionary characteristics.</title>
        <authorList>
            <person name="Yang T."/>
            <person name="Liu R."/>
            <person name="Luo Y."/>
            <person name="Hu S."/>
            <person name="Wang D."/>
            <person name="Wang C."/>
            <person name="Pandey M.K."/>
            <person name="Ge S."/>
            <person name="Xu Q."/>
            <person name="Li N."/>
            <person name="Li G."/>
            <person name="Huang Y."/>
            <person name="Saxena R.K."/>
            <person name="Ji Y."/>
            <person name="Li M."/>
            <person name="Yan X."/>
            <person name="He Y."/>
            <person name="Liu Y."/>
            <person name="Wang X."/>
            <person name="Xiang C."/>
            <person name="Varshney R.K."/>
            <person name="Ding H."/>
            <person name="Gao S."/>
            <person name="Zong X."/>
        </authorList>
    </citation>
    <scope>NUCLEOTIDE SEQUENCE [LARGE SCALE GENOMIC DNA]</scope>
    <source>
        <strain evidence="5 6">cv. Zhongwan 6</strain>
    </source>
</reference>
<dbReference type="PANTHER" id="PTHR45626">
    <property type="entry name" value="TRANSCRIPTION TERMINATION FACTOR 2-RELATED"/>
    <property type="match status" value="1"/>
</dbReference>
<dbReference type="InterPro" id="IPR027417">
    <property type="entry name" value="P-loop_NTPase"/>
</dbReference>
<keyword evidence="1" id="KW-0547">Nucleotide-binding</keyword>
<dbReference type="Proteomes" id="UP001058974">
    <property type="component" value="Chromosome 5"/>
</dbReference>
<keyword evidence="3" id="KW-0067">ATP-binding</keyword>